<keyword evidence="4" id="KW-0802">TPR repeat</keyword>
<evidence type="ECO:0000256" key="1">
    <source>
        <dbReference type="ARBA" id="ARBA00022741"/>
    </source>
</evidence>
<dbReference type="GO" id="GO:0016887">
    <property type="term" value="F:ATP hydrolysis activity"/>
    <property type="evidence" value="ECO:0007669"/>
    <property type="project" value="InterPro"/>
</dbReference>
<keyword evidence="2 5" id="KW-0067">ATP-binding</keyword>
<dbReference type="InterPro" id="IPR003593">
    <property type="entry name" value="AAA+_ATPase"/>
</dbReference>
<dbReference type="GeneID" id="83063508"/>
<dbReference type="InterPro" id="IPR041569">
    <property type="entry name" value="AAA_lid_3"/>
</dbReference>
<dbReference type="GO" id="GO:0051301">
    <property type="term" value="P:cell division"/>
    <property type="evidence" value="ECO:0007669"/>
    <property type="project" value="UniProtKB-KW"/>
</dbReference>
<dbReference type="Pfam" id="PF17862">
    <property type="entry name" value="AAA_lid_3"/>
    <property type="match status" value="1"/>
</dbReference>
<dbReference type="Gene3D" id="3.40.50.300">
    <property type="entry name" value="P-loop containing nucleotide triphosphate hydrolases"/>
    <property type="match status" value="1"/>
</dbReference>
<dbReference type="SUPFAM" id="SSF52540">
    <property type="entry name" value="P-loop containing nucleoside triphosphate hydrolases"/>
    <property type="match status" value="1"/>
</dbReference>
<dbReference type="PANTHER" id="PTHR23077:SF171">
    <property type="entry name" value="NUCLEAR VALOSIN-CONTAINING PROTEIN-LIKE"/>
    <property type="match status" value="1"/>
</dbReference>
<keyword evidence="3" id="KW-0175">Coiled coil</keyword>
<proteinExistence type="inferred from homology"/>
<keyword evidence="7" id="KW-0132">Cell division</keyword>
<dbReference type="InterPro" id="IPR027417">
    <property type="entry name" value="P-loop_NTPase"/>
</dbReference>
<dbReference type="PANTHER" id="PTHR23077">
    <property type="entry name" value="AAA-FAMILY ATPASE"/>
    <property type="match status" value="1"/>
</dbReference>
<name>A0AAU9AK24_LYSEN</name>
<dbReference type="Gene3D" id="1.10.8.60">
    <property type="match status" value="1"/>
</dbReference>
<dbReference type="EMBL" id="AP014940">
    <property type="protein sequence ID" value="BAV97128.1"/>
    <property type="molecule type" value="Genomic_DNA"/>
</dbReference>
<dbReference type="GO" id="GO:0005524">
    <property type="term" value="F:ATP binding"/>
    <property type="evidence" value="ECO:0007669"/>
    <property type="project" value="UniProtKB-KW"/>
</dbReference>
<dbReference type="FunFam" id="3.40.50.300:FF:001025">
    <property type="entry name" value="ATPase family, AAA domain-containing 2B"/>
    <property type="match status" value="1"/>
</dbReference>
<evidence type="ECO:0000259" key="6">
    <source>
        <dbReference type="SMART" id="SM00382"/>
    </source>
</evidence>
<evidence type="ECO:0000256" key="4">
    <source>
        <dbReference type="PROSITE-ProRule" id="PRU00339"/>
    </source>
</evidence>
<organism evidence="7 8">
    <name type="scientific">Lysobacter enzymogenes</name>
    <dbReference type="NCBI Taxonomy" id="69"/>
    <lineage>
        <taxon>Bacteria</taxon>
        <taxon>Pseudomonadati</taxon>
        <taxon>Pseudomonadota</taxon>
        <taxon>Gammaproteobacteria</taxon>
        <taxon>Lysobacterales</taxon>
        <taxon>Lysobacteraceae</taxon>
        <taxon>Lysobacter</taxon>
    </lineage>
</organism>
<dbReference type="PROSITE" id="PS50005">
    <property type="entry name" value="TPR"/>
    <property type="match status" value="1"/>
</dbReference>
<evidence type="ECO:0000256" key="3">
    <source>
        <dbReference type="ARBA" id="ARBA00023054"/>
    </source>
</evidence>
<dbReference type="PROSITE" id="PS00674">
    <property type="entry name" value="AAA"/>
    <property type="match status" value="1"/>
</dbReference>
<evidence type="ECO:0000313" key="8">
    <source>
        <dbReference type="Proteomes" id="UP000218824"/>
    </source>
</evidence>
<dbReference type="InterPro" id="IPR003960">
    <property type="entry name" value="ATPase_AAA_CS"/>
</dbReference>
<evidence type="ECO:0000256" key="2">
    <source>
        <dbReference type="ARBA" id="ARBA00022840"/>
    </source>
</evidence>
<comment type="similarity">
    <text evidence="5">Belongs to the AAA ATPase family.</text>
</comment>
<dbReference type="InterPro" id="IPR050168">
    <property type="entry name" value="AAA_ATPase_domain"/>
</dbReference>
<gene>
    <name evidence="7" type="ORF">LEN_1641</name>
</gene>
<reference evidence="7 8" key="1">
    <citation type="journal article" date="2017" name="DNA Res.">
        <title>Complete genome sequence and expression profile of the commercial lytic enzyme producer Lysobacter enzymogenes M497-1.</title>
        <authorList>
            <person name="Takami H."/>
            <person name="Toyoda A."/>
            <person name="Uchiyama I."/>
            <person name="Itoh T."/>
            <person name="Takaki Y."/>
            <person name="Arai W."/>
            <person name="Nishi S."/>
            <person name="Kawai M."/>
            <person name="Shinya K."/>
            <person name="Ikeda H."/>
        </authorList>
    </citation>
    <scope>NUCLEOTIDE SEQUENCE [LARGE SCALE GENOMIC DNA]</scope>
    <source>
        <strain evidence="7 8">M497-1</strain>
    </source>
</reference>
<dbReference type="Proteomes" id="UP000218824">
    <property type="component" value="Chromosome"/>
</dbReference>
<dbReference type="Pfam" id="PF00004">
    <property type="entry name" value="AAA"/>
    <property type="match status" value="1"/>
</dbReference>
<keyword evidence="7" id="KW-0131">Cell cycle</keyword>
<dbReference type="KEGG" id="lem:LEN_1641"/>
<dbReference type="RefSeq" id="WP_096377329.1">
    <property type="nucleotide sequence ID" value="NZ_AP014940.1"/>
</dbReference>
<dbReference type="InterPro" id="IPR019734">
    <property type="entry name" value="TPR_rpt"/>
</dbReference>
<feature type="domain" description="AAA+ ATPase" evidence="6">
    <location>
        <begin position="208"/>
        <end position="345"/>
    </location>
</feature>
<dbReference type="InterPro" id="IPR003959">
    <property type="entry name" value="ATPase_AAA_core"/>
</dbReference>
<feature type="repeat" description="TPR" evidence="4">
    <location>
        <begin position="86"/>
        <end position="119"/>
    </location>
</feature>
<sequence length="456" mass="48826">MSDTPANPLLTDLLAALAASPDNPALGALVLNACLSGADAAALGRALDLSGPGLLADTAQRDAALVLLLRAGDDERTLRAAPADSAAALFAQARLRLGEGARDEARTLYQRAIALNPALEDAALASELSGKVISLAAARRPSPGPGAQASVANDDTDAEDVVRLLQPAQTRIGFAEVGGLEEVKQQIRRRIVTPFLKPSLFERFKRRSGGGILLYGPPGCGKTLLARATAGECGARFFNVAITDVLDMYIGESERKLHAIFETARRQAPAVVFFDEVEAIGGKRQYSREATSAKLVSQFLTELDGFAQNNSGVLILGATNVPWAVDAAFRRPGRFDRVLFVPPPDEPARRAILQLLLRERPQADDIDVGELARLSSGYSGADLGHLVETAIDEAIEESIEQGREAPLTMRHLRTALKDTRATTLEWLTTARNHARYANQGGQYDEVLEFLKRHGAG</sequence>
<protein>
    <submittedName>
        <fullName evidence="7">Cell division cycle protein 48-related protein</fullName>
    </submittedName>
</protein>
<dbReference type="SMART" id="SM00382">
    <property type="entry name" value="AAA"/>
    <property type="match status" value="1"/>
</dbReference>
<evidence type="ECO:0000313" key="7">
    <source>
        <dbReference type="EMBL" id="BAV97128.1"/>
    </source>
</evidence>
<dbReference type="AlphaFoldDB" id="A0AAU9AK24"/>
<evidence type="ECO:0000256" key="5">
    <source>
        <dbReference type="RuleBase" id="RU003651"/>
    </source>
</evidence>
<accession>A0AAU9AK24</accession>
<keyword evidence="1 5" id="KW-0547">Nucleotide-binding</keyword>